<evidence type="ECO:0000313" key="1">
    <source>
        <dbReference type="EMBL" id="HCV80145.1"/>
    </source>
</evidence>
<dbReference type="InterPro" id="IPR015943">
    <property type="entry name" value="WD40/YVTN_repeat-like_dom_sf"/>
</dbReference>
<dbReference type="AlphaFoldDB" id="A0A3D5IW93"/>
<dbReference type="InterPro" id="IPR011048">
    <property type="entry name" value="Haem_d1_sf"/>
</dbReference>
<dbReference type="Proteomes" id="UP000264330">
    <property type="component" value="Unassembled WGS sequence"/>
</dbReference>
<reference evidence="1 2" key="1">
    <citation type="journal article" date="2018" name="Nat. Biotechnol.">
        <title>A standardized bacterial taxonomy based on genome phylogeny substantially revises the tree of life.</title>
        <authorList>
            <person name="Parks D.H."/>
            <person name="Chuvochina M."/>
            <person name="Waite D.W."/>
            <person name="Rinke C."/>
            <person name="Skarshewski A."/>
            <person name="Chaumeil P.A."/>
            <person name="Hugenholtz P."/>
        </authorList>
    </citation>
    <scope>NUCLEOTIDE SEQUENCE [LARGE SCALE GENOMIC DNA]</scope>
    <source>
        <strain evidence="1">UBA9359</strain>
    </source>
</reference>
<comment type="caution">
    <text evidence="1">The sequence shown here is derived from an EMBL/GenBank/DDBJ whole genome shotgun (WGS) entry which is preliminary data.</text>
</comment>
<gene>
    <name evidence="1" type="ORF">DGQ38_03765</name>
</gene>
<sequence length="363" mass="39920">MKMNKFLVFGAIVGSLFFSSCSSDDDNIIDNGNEVETPESFPYKEGVIILNEGSQAAGTVSFLDWDFTAVENDIFETVNEEMDLGNYVQSIFFDGDTAYIISNGSNLITAVDRYTFEYKGIVDSGLTVPMFGVAYNGKAYVANRNLTWGDGYTTDDFLTVIDLETLEVEKTIQAGKVLGQVFEKDGLIYVENAAFGLGNSILVFNPETNAFEDTYELFVNDEDETEGLTSIEIIDNVIYALSNQNLYTLNLSTGEELTKTDLSNIGSTNNLDIEDGIIYFTSGTSVYTINEGDLESPESPLFSYESTSAYGKMYGFKVDDGYIYTSDGGDFASAGTVEIYTTTGEFVKEFNVGVGPNSFYFNK</sequence>
<protein>
    <submittedName>
        <fullName evidence="1">Quinoprotein amine dehydrogenase</fullName>
    </submittedName>
</protein>
<dbReference type="PROSITE" id="PS51257">
    <property type="entry name" value="PROKAR_LIPOPROTEIN"/>
    <property type="match status" value="1"/>
</dbReference>
<dbReference type="EMBL" id="DPMF01000083">
    <property type="protein sequence ID" value="HCV80145.1"/>
    <property type="molecule type" value="Genomic_DNA"/>
</dbReference>
<accession>A0A3D5IW93</accession>
<evidence type="ECO:0000313" key="2">
    <source>
        <dbReference type="Proteomes" id="UP000264330"/>
    </source>
</evidence>
<dbReference type="Pfam" id="PF16819">
    <property type="entry name" value="DUF5074"/>
    <property type="match status" value="1"/>
</dbReference>
<dbReference type="SUPFAM" id="SSF51004">
    <property type="entry name" value="C-terminal (heme d1) domain of cytochrome cd1-nitrite reductase"/>
    <property type="match status" value="1"/>
</dbReference>
<dbReference type="SUPFAM" id="SSF63825">
    <property type="entry name" value="YWTD domain"/>
    <property type="match status" value="1"/>
</dbReference>
<dbReference type="InterPro" id="IPR031815">
    <property type="entry name" value="DUF5074"/>
</dbReference>
<organism evidence="1 2">
    <name type="scientific">Zunongwangia profunda</name>
    <dbReference type="NCBI Taxonomy" id="398743"/>
    <lineage>
        <taxon>Bacteria</taxon>
        <taxon>Pseudomonadati</taxon>
        <taxon>Bacteroidota</taxon>
        <taxon>Flavobacteriia</taxon>
        <taxon>Flavobacteriales</taxon>
        <taxon>Flavobacteriaceae</taxon>
        <taxon>Zunongwangia</taxon>
    </lineage>
</organism>
<dbReference type="Gene3D" id="2.130.10.10">
    <property type="entry name" value="YVTN repeat-like/Quinoprotein amine dehydrogenase"/>
    <property type="match status" value="1"/>
</dbReference>
<name>A0A3D5IW93_9FLAO</name>
<proteinExistence type="predicted"/>